<evidence type="ECO:0000313" key="4">
    <source>
        <dbReference type="Proteomes" id="UP001162972"/>
    </source>
</evidence>
<feature type="region of interest" description="Disordered" evidence="1">
    <location>
        <begin position="212"/>
        <end position="233"/>
    </location>
</feature>
<dbReference type="PANTHER" id="PTHR35488:SF4">
    <property type="entry name" value="DUF4005 DOMAIN-CONTAINING PROTEIN"/>
    <property type="match status" value="1"/>
</dbReference>
<sequence length="291" mass="32681">MEDAKRVDALQGARRNRKQPFPTWMMVLLVSIFGVGSMPADEAHLGLLTVANITVYRRIVIMRELFQAHIQGLKGCMVLESVIAAASKQALGSTLSYGSATFGYVLSEVNSPTILPTCPFLTKYCYQEATMNKAPMYHHYEASDYGAYEFDPEVDFTQFLEEARQHAREMNLQSPLPHPESGKGRVEEEKRSRGSWKRTLLKWWKAGKKTRTGLEPTKSSHISNPKKGHVSGPIYGSGRGVDARHRRQTSGPLTNLFNHSKRVENEIPYLCLDQLNNPHGVKAYGPVYLVT</sequence>
<proteinExistence type="predicted"/>
<dbReference type="PANTHER" id="PTHR35488">
    <property type="entry name" value="OS05G0358900 PROTEIN-RELATED"/>
    <property type="match status" value="1"/>
</dbReference>
<dbReference type="AlphaFoldDB" id="A0AAD6PG35"/>
<feature type="region of interest" description="Disordered" evidence="1">
    <location>
        <begin position="169"/>
        <end position="193"/>
    </location>
</feature>
<evidence type="ECO:0000313" key="3">
    <source>
        <dbReference type="EMBL" id="KAJ6427198.1"/>
    </source>
</evidence>
<comment type="caution">
    <text evidence="3">The sequence shown here is derived from an EMBL/GenBank/DDBJ whole genome shotgun (WGS) entry which is preliminary data.</text>
</comment>
<evidence type="ECO:0000256" key="1">
    <source>
        <dbReference type="SAM" id="MobiDB-lite"/>
    </source>
</evidence>
<evidence type="ECO:0000256" key="2">
    <source>
        <dbReference type="SAM" id="Phobius"/>
    </source>
</evidence>
<protein>
    <submittedName>
        <fullName evidence="3">Uncharacterized protein</fullName>
    </submittedName>
</protein>
<feature type="transmembrane region" description="Helical" evidence="2">
    <location>
        <begin position="21"/>
        <end position="40"/>
    </location>
</feature>
<dbReference type="EMBL" id="JAPFFJ010000005">
    <property type="protein sequence ID" value="KAJ6427198.1"/>
    <property type="molecule type" value="Genomic_DNA"/>
</dbReference>
<keyword evidence="2" id="KW-1133">Transmembrane helix</keyword>
<organism evidence="3 4">
    <name type="scientific">Salix udensis</name>
    <dbReference type="NCBI Taxonomy" id="889485"/>
    <lineage>
        <taxon>Eukaryota</taxon>
        <taxon>Viridiplantae</taxon>
        <taxon>Streptophyta</taxon>
        <taxon>Embryophyta</taxon>
        <taxon>Tracheophyta</taxon>
        <taxon>Spermatophyta</taxon>
        <taxon>Magnoliopsida</taxon>
        <taxon>eudicotyledons</taxon>
        <taxon>Gunneridae</taxon>
        <taxon>Pentapetalae</taxon>
        <taxon>rosids</taxon>
        <taxon>fabids</taxon>
        <taxon>Malpighiales</taxon>
        <taxon>Salicaceae</taxon>
        <taxon>Saliceae</taxon>
        <taxon>Salix</taxon>
    </lineage>
</organism>
<name>A0AAD6PG35_9ROSI</name>
<keyword evidence="4" id="KW-1185">Reference proteome</keyword>
<gene>
    <name evidence="3" type="ORF">OIU84_022740</name>
</gene>
<dbReference type="Proteomes" id="UP001162972">
    <property type="component" value="Chromosome 1"/>
</dbReference>
<keyword evidence="2" id="KW-0812">Transmembrane</keyword>
<accession>A0AAD6PG35</accession>
<reference evidence="3 4" key="1">
    <citation type="journal article" date="2023" name="Int. J. Mol. Sci.">
        <title>De Novo Assembly and Annotation of 11 Diverse Shrub Willow (Salix) Genomes Reveals Novel Gene Organization in Sex-Linked Regions.</title>
        <authorList>
            <person name="Hyden B."/>
            <person name="Feng K."/>
            <person name="Yates T.B."/>
            <person name="Jawdy S."/>
            <person name="Cereghino C."/>
            <person name="Smart L.B."/>
            <person name="Muchero W."/>
        </authorList>
    </citation>
    <scope>NUCLEOTIDE SEQUENCE [LARGE SCALE GENOMIC DNA]</scope>
    <source>
        <tissue evidence="3">Shoot tip</tissue>
    </source>
</reference>
<feature type="compositionally biased region" description="Basic and acidic residues" evidence="1">
    <location>
        <begin position="180"/>
        <end position="192"/>
    </location>
</feature>
<keyword evidence="2" id="KW-0472">Membrane</keyword>